<dbReference type="PANTHER" id="PTHR10390:SF44">
    <property type="entry name" value="SIX HOMEOBOX 4"/>
    <property type="match status" value="1"/>
</dbReference>
<evidence type="ECO:0000256" key="4">
    <source>
        <dbReference type="ARBA" id="ARBA00023242"/>
    </source>
</evidence>
<dbReference type="GO" id="GO:0000981">
    <property type="term" value="F:DNA-binding transcription factor activity, RNA polymerase II-specific"/>
    <property type="evidence" value="ECO:0007669"/>
    <property type="project" value="TreeGrafter"/>
</dbReference>
<evidence type="ECO:0000313" key="9">
    <source>
        <dbReference type="Proteomes" id="UP000194236"/>
    </source>
</evidence>
<evidence type="ECO:0000256" key="1">
    <source>
        <dbReference type="ARBA" id="ARBA00004123"/>
    </source>
</evidence>
<feature type="domain" description="Homeobox" evidence="7">
    <location>
        <begin position="213"/>
        <end position="255"/>
    </location>
</feature>
<dbReference type="InterPro" id="IPR009057">
    <property type="entry name" value="Homeodomain-like_sf"/>
</dbReference>
<dbReference type="GO" id="GO:0005667">
    <property type="term" value="C:transcription regulator complex"/>
    <property type="evidence" value="ECO:0007669"/>
    <property type="project" value="TreeGrafter"/>
</dbReference>
<comment type="caution">
    <text evidence="8">The sequence shown here is derived from an EMBL/GenBank/DDBJ whole genome shotgun (WGS) entry which is preliminary data.</text>
</comment>
<proteinExistence type="predicted"/>
<keyword evidence="9" id="KW-1185">Reference proteome</keyword>
<dbReference type="Gene3D" id="1.10.10.60">
    <property type="entry name" value="Homeodomain-like"/>
    <property type="match status" value="1"/>
</dbReference>
<dbReference type="AlphaFoldDB" id="A0A1Y3ALJ8"/>
<evidence type="ECO:0000313" key="8">
    <source>
        <dbReference type="EMBL" id="OTF69331.1"/>
    </source>
</evidence>
<dbReference type="Pfam" id="PF16878">
    <property type="entry name" value="SIX1_SD"/>
    <property type="match status" value="1"/>
</dbReference>
<sequence>PILSLIKNQQINDRKQLLINYRQKLFKYALCYTDEDAFVDPLEQKCFEKYELLRKMQSIENKPKYPINNKKTSFTVEKSVQGKFEENNKNFFTNWWKSICQNNLPLNAKLKPDLIRNSSLLMYYRIIIVFEIEQNYKFVIDLCKMKKMPLQYHRRLQQIWDQSWEKLELQRREGKKLSCVQRFRLKERHPYPREITIGSPVKYGIPTTFKDILINYYDTVNKHPTTSDKEMLAKKTKLTVKQVSTFFKNRRNRIR</sequence>
<dbReference type="GO" id="GO:0005634">
    <property type="term" value="C:nucleus"/>
    <property type="evidence" value="ECO:0007669"/>
    <property type="project" value="UniProtKB-SubCell"/>
</dbReference>
<dbReference type="InterPro" id="IPR001356">
    <property type="entry name" value="HD"/>
</dbReference>
<evidence type="ECO:0000256" key="5">
    <source>
        <dbReference type="PROSITE-ProRule" id="PRU00108"/>
    </source>
</evidence>
<dbReference type="Proteomes" id="UP000194236">
    <property type="component" value="Unassembled WGS sequence"/>
</dbReference>
<accession>A0A1Y3ALJ8</accession>
<dbReference type="SUPFAM" id="SSF46689">
    <property type="entry name" value="Homeodomain-like"/>
    <property type="match status" value="1"/>
</dbReference>
<dbReference type="PANTHER" id="PTHR10390">
    <property type="entry name" value="HOMEOBOX PROTEIN SIX"/>
    <property type="match status" value="1"/>
</dbReference>
<gene>
    <name evidence="8" type="ORF">BLA29_001339</name>
</gene>
<protein>
    <recommendedName>
        <fullName evidence="7">Homeobox domain-containing protein</fullName>
    </recommendedName>
</protein>
<keyword evidence="3 5" id="KW-0371">Homeobox</keyword>
<dbReference type="CDD" id="cd00086">
    <property type="entry name" value="homeodomain"/>
    <property type="match status" value="1"/>
</dbReference>
<keyword evidence="4 5" id="KW-0539">Nucleus</keyword>
<dbReference type="PROSITE" id="PS50071">
    <property type="entry name" value="HOMEOBOX_2"/>
    <property type="match status" value="1"/>
</dbReference>
<dbReference type="EMBL" id="MUJZ01071082">
    <property type="protein sequence ID" value="OTF69331.1"/>
    <property type="molecule type" value="Genomic_DNA"/>
</dbReference>
<reference evidence="8 9" key="1">
    <citation type="submission" date="2017-03" db="EMBL/GenBank/DDBJ databases">
        <title>Genome Survey of Euroglyphus maynei.</title>
        <authorList>
            <person name="Arlian L.G."/>
            <person name="Morgan M.S."/>
            <person name="Rider S.D."/>
        </authorList>
    </citation>
    <scope>NUCLEOTIDE SEQUENCE [LARGE SCALE GENOMIC DNA]</scope>
    <source>
        <strain evidence="8">Arlian Lab</strain>
        <tissue evidence="8">Whole body</tissue>
    </source>
</reference>
<name>A0A1Y3ALJ8_EURMA</name>
<evidence type="ECO:0000256" key="3">
    <source>
        <dbReference type="ARBA" id="ARBA00023155"/>
    </source>
</evidence>
<dbReference type="GO" id="GO:0000978">
    <property type="term" value="F:RNA polymerase II cis-regulatory region sequence-specific DNA binding"/>
    <property type="evidence" value="ECO:0007669"/>
    <property type="project" value="TreeGrafter"/>
</dbReference>
<comment type="subcellular location">
    <subcellularLocation>
        <location evidence="1 5 6">Nucleus</location>
    </subcellularLocation>
</comment>
<evidence type="ECO:0000259" key="7">
    <source>
        <dbReference type="PROSITE" id="PS50071"/>
    </source>
</evidence>
<feature type="non-terminal residue" evidence="8">
    <location>
        <position position="1"/>
    </location>
</feature>
<dbReference type="Pfam" id="PF00046">
    <property type="entry name" value="Homeodomain"/>
    <property type="match status" value="1"/>
</dbReference>
<evidence type="ECO:0000256" key="6">
    <source>
        <dbReference type="RuleBase" id="RU000682"/>
    </source>
</evidence>
<dbReference type="OrthoDB" id="6437733at2759"/>
<organism evidence="8 9">
    <name type="scientific">Euroglyphus maynei</name>
    <name type="common">Mayne's house dust mite</name>
    <dbReference type="NCBI Taxonomy" id="6958"/>
    <lineage>
        <taxon>Eukaryota</taxon>
        <taxon>Metazoa</taxon>
        <taxon>Ecdysozoa</taxon>
        <taxon>Arthropoda</taxon>
        <taxon>Chelicerata</taxon>
        <taxon>Arachnida</taxon>
        <taxon>Acari</taxon>
        <taxon>Acariformes</taxon>
        <taxon>Sarcoptiformes</taxon>
        <taxon>Astigmata</taxon>
        <taxon>Psoroptidia</taxon>
        <taxon>Analgoidea</taxon>
        <taxon>Pyroglyphidae</taxon>
        <taxon>Pyroglyphinae</taxon>
        <taxon>Euroglyphus</taxon>
    </lineage>
</organism>
<evidence type="ECO:0000256" key="2">
    <source>
        <dbReference type="ARBA" id="ARBA00023125"/>
    </source>
</evidence>
<keyword evidence="2 5" id="KW-0238">DNA-binding</keyword>
<dbReference type="InterPro" id="IPR031701">
    <property type="entry name" value="SIX1_SD"/>
</dbReference>